<gene>
    <name evidence="8" type="ORF">NEMBOFW57_001207</name>
</gene>
<protein>
    <recommendedName>
        <fullName evidence="7">Protein kinase domain-containing protein</fullName>
    </recommendedName>
</protein>
<evidence type="ECO:0000256" key="2">
    <source>
        <dbReference type="ARBA" id="ARBA00022741"/>
    </source>
</evidence>
<accession>A0AAD4I2D6</accession>
<dbReference type="PROSITE" id="PS50011">
    <property type="entry name" value="PROTEIN_KINASE_DOM"/>
    <property type="match status" value="1"/>
</dbReference>
<comment type="similarity">
    <text evidence="5">Belongs to the protein kinase superfamily. Ser/Thr protein kinase family. GCN2 subfamily.</text>
</comment>
<feature type="domain" description="Protein kinase" evidence="7">
    <location>
        <begin position="1"/>
        <end position="243"/>
    </location>
</feature>
<dbReference type="InterPro" id="IPR011009">
    <property type="entry name" value="Kinase-like_dom_sf"/>
</dbReference>
<dbReference type="EMBL" id="JAHCVI010000001">
    <property type="protein sequence ID" value="KAG7291195.1"/>
    <property type="molecule type" value="Genomic_DNA"/>
</dbReference>
<dbReference type="SUPFAM" id="SSF56112">
    <property type="entry name" value="Protein kinase-like (PK-like)"/>
    <property type="match status" value="1"/>
</dbReference>
<evidence type="ECO:0000313" key="8">
    <source>
        <dbReference type="EMBL" id="KAG7291195.1"/>
    </source>
</evidence>
<name>A0AAD4I2D6_9PEZI</name>
<dbReference type="GO" id="GO:0005634">
    <property type="term" value="C:nucleus"/>
    <property type="evidence" value="ECO:0007669"/>
    <property type="project" value="TreeGrafter"/>
</dbReference>
<reference evidence="8" key="1">
    <citation type="submission" date="2023-02" db="EMBL/GenBank/DDBJ databases">
        <authorList>
            <person name="Palmer J.M."/>
        </authorList>
    </citation>
    <scope>NUCLEOTIDE SEQUENCE</scope>
    <source>
        <strain evidence="8">FW57</strain>
    </source>
</reference>
<feature type="region of interest" description="Disordered" evidence="6">
    <location>
        <begin position="232"/>
        <end position="274"/>
    </location>
</feature>
<dbReference type="AlphaFoldDB" id="A0AAD4I2D6"/>
<evidence type="ECO:0000256" key="4">
    <source>
        <dbReference type="ARBA" id="ARBA00022840"/>
    </source>
</evidence>
<dbReference type="PROSITE" id="PS00108">
    <property type="entry name" value="PROTEIN_KINASE_ST"/>
    <property type="match status" value="1"/>
</dbReference>
<dbReference type="GO" id="GO:0004672">
    <property type="term" value="F:protein kinase activity"/>
    <property type="evidence" value="ECO:0007669"/>
    <property type="project" value="InterPro"/>
</dbReference>
<feature type="compositionally biased region" description="Low complexity" evidence="6">
    <location>
        <begin position="232"/>
        <end position="244"/>
    </location>
</feature>
<evidence type="ECO:0000256" key="6">
    <source>
        <dbReference type="SAM" id="MobiDB-lite"/>
    </source>
</evidence>
<dbReference type="Gene3D" id="1.10.510.10">
    <property type="entry name" value="Transferase(Phosphotransferase) domain 1"/>
    <property type="match status" value="1"/>
</dbReference>
<evidence type="ECO:0000256" key="3">
    <source>
        <dbReference type="ARBA" id="ARBA00022777"/>
    </source>
</evidence>
<dbReference type="Pfam" id="PF00069">
    <property type="entry name" value="Pkinase"/>
    <property type="match status" value="1"/>
</dbReference>
<dbReference type="InterPro" id="IPR008271">
    <property type="entry name" value="Ser/Thr_kinase_AS"/>
</dbReference>
<sequence>MYKHVIRLVHHQGWAEGHPVEIFMPLCEGNVDDLFEPYKARHECKSPPNYHKPKWLHDFIDQVLDALSFLQKNKILHHDLKSDNILYTRSKDKGVTYRFLLSDFGLSITRRRGVWDNKKPGALAYRAPELTQSRKPHPNSDVYSFGIMLLELLGVYCGDEATQEFSWREKLKGFHVRNYNHYRDEVPERGADWGRVEDLRGHSRVESLATYGIVPSAFMYVLERDPAKRSSAADARSRLLPLRAQPRNGPSEPDLQPPARNPPAVSFPHIGPPI</sequence>
<dbReference type="GO" id="GO:0005524">
    <property type="term" value="F:ATP binding"/>
    <property type="evidence" value="ECO:0007669"/>
    <property type="project" value="UniProtKB-KW"/>
</dbReference>
<keyword evidence="4" id="KW-0067">ATP-binding</keyword>
<keyword evidence="3" id="KW-0418">Kinase</keyword>
<proteinExistence type="inferred from homology"/>
<comment type="caution">
    <text evidence="8">The sequence shown here is derived from an EMBL/GenBank/DDBJ whole genome shotgun (WGS) entry which is preliminary data.</text>
</comment>
<organism evidence="8 9">
    <name type="scientific">Staphylotrichum longicolle</name>
    <dbReference type="NCBI Taxonomy" id="669026"/>
    <lineage>
        <taxon>Eukaryota</taxon>
        <taxon>Fungi</taxon>
        <taxon>Dikarya</taxon>
        <taxon>Ascomycota</taxon>
        <taxon>Pezizomycotina</taxon>
        <taxon>Sordariomycetes</taxon>
        <taxon>Sordariomycetidae</taxon>
        <taxon>Sordariales</taxon>
        <taxon>Chaetomiaceae</taxon>
        <taxon>Staphylotrichum</taxon>
    </lineage>
</organism>
<dbReference type="Proteomes" id="UP001197093">
    <property type="component" value="Unassembled WGS sequence"/>
</dbReference>
<evidence type="ECO:0000259" key="7">
    <source>
        <dbReference type="PROSITE" id="PS50011"/>
    </source>
</evidence>
<dbReference type="GO" id="GO:0005737">
    <property type="term" value="C:cytoplasm"/>
    <property type="evidence" value="ECO:0007669"/>
    <property type="project" value="TreeGrafter"/>
</dbReference>
<dbReference type="SMART" id="SM00220">
    <property type="entry name" value="S_TKc"/>
    <property type="match status" value="1"/>
</dbReference>
<keyword evidence="2" id="KW-0547">Nucleotide-binding</keyword>
<keyword evidence="1" id="KW-0808">Transferase</keyword>
<dbReference type="InterPro" id="IPR000719">
    <property type="entry name" value="Prot_kinase_dom"/>
</dbReference>
<dbReference type="InterPro" id="IPR050339">
    <property type="entry name" value="CC_SR_Kinase"/>
</dbReference>
<dbReference type="PANTHER" id="PTHR11042">
    <property type="entry name" value="EUKARYOTIC TRANSLATION INITIATION FACTOR 2-ALPHA KINASE EIF2-ALPHA KINASE -RELATED"/>
    <property type="match status" value="1"/>
</dbReference>
<evidence type="ECO:0000313" key="9">
    <source>
        <dbReference type="Proteomes" id="UP001197093"/>
    </source>
</evidence>
<keyword evidence="9" id="KW-1185">Reference proteome</keyword>
<evidence type="ECO:0000256" key="1">
    <source>
        <dbReference type="ARBA" id="ARBA00022679"/>
    </source>
</evidence>
<evidence type="ECO:0000256" key="5">
    <source>
        <dbReference type="ARBA" id="ARBA00037982"/>
    </source>
</evidence>